<dbReference type="InterPro" id="IPR036388">
    <property type="entry name" value="WH-like_DNA-bd_sf"/>
</dbReference>
<gene>
    <name evidence="2" type="ORF">SAMN06296065_1329</name>
</gene>
<evidence type="ECO:0000313" key="2">
    <source>
        <dbReference type="EMBL" id="SMP82941.1"/>
    </source>
</evidence>
<feature type="region of interest" description="Disordered" evidence="1">
    <location>
        <begin position="251"/>
        <end position="290"/>
    </location>
</feature>
<name>A0ABY1QWC1_9SPHN</name>
<accession>A0ABY1QWC1</accession>
<dbReference type="SUPFAM" id="SSF46785">
    <property type="entry name" value="Winged helix' DNA-binding domain"/>
    <property type="match status" value="1"/>
</dbReference>
<evidence type="ECO:0000256" key="1">
    <source>
        <dbReference type="SAM" id="MobiDB-lite"/>
    </source>
</evidence>
<dbReference type="EMBL" id="FXUI01000032">
    <property type="protein sequence ID" value="SMP82941.1"/>
    <property type="molecule type" value="Genomic_DNA"/>
</dbReference>
<feature type="compositionally biased region" description="Polar residues" evidence="1">
    <location>
        <begin position="256"/>
        <end position="270"/>
    </location>
</feature>
<comment type="caution">
    <text evidence="2">The sequence shown here is derived from an EMBL/GenBank/DDBJ whole genome shotgun (WGS) entry which is preliminary data.</text>
</comment>
<sequence length="290" mass="31702">MTTLTLGEATALALGRMHAGTSGLRRRPPARSGAPHRTGAPVRRDSIEAGTFEEQFFAVPAKGETDRLLRMARAALDTGRRLKRAVRTEGHVLSPAEAALTGLTAGAVRVFEEICTLARLNAGRVFPSYNRLAEATALGRATVARALAALERAGFLVRQRRFKRVEGEGPRYAQTSNAYRPMAPQRLLRHLPRWMTPVPIPDDAAFRQTERAEQVEQMHRSLTCRELADTLVGGALGRVLAKLGAALDRRDMETPCESQNKPQPLHQSIHSSRHSVGLVARQASPDGDKT</sequence>
<keyword evidence="3" id="KW-1185">Reference proteome</keyword>
<proteinExistence type="predicted"/>
<reference evidence="2 3" key="1">
    <citation type="submission" date="2017-05" db="EMBL/GenBank/DDBJ databases">
        <authorList>
            <person name="Varghese N."/>
            <person name="Submissions S."/>
        </authorList>
    </citation>
    <scope>NUCLEOTIDE SEQUENCE [LARGE SCALE GENOMIC DNA]</scope>
    <source>
        <strain evidence="2 3">SM16</strain>
    </source>
</reference>
<dbReference type="InterPro" id="IPR036390">
    <property type="entry name" value="WH_DNA-bd_sf"/>
</dbReference>
<dbReference type="Gene3D" id="1.10.10.10">
    <property type="entry name" value="Winged helix-like DNA-binding domain superfamily/Winged helix DNA-binding domain"/>
    <property type="match status" value="1"/>
</dbReference>
<evidence type="ECO:0000313" key="3">
    <source>
        <dbReference type="Proteomes" id="UP001157910"/>
    </source>
</evidence>
<feature type="region of interest" description="Disordered" evidence="1">
    <location>
        <begin position="17"/>
        <end position="41"/>
    </location>
</feature>
<organism evidence="2 3">
    <name type="scientific">Novosphingobium panipatense</name>
    <dbReference type="NCBI Taxonomy" id="428991"/>
    <lineage>
        <taxon>Bacteria</taxon>
        <taxon>Pseudomonadati</taxon>
        <taxon>Pseudomonadota</taxon>
        <taxon>Alphaproteobacteria</taxon>
        <taxon>Sphingomonadales</taxon>
        <taxon>Sphingomonadaceae</taxon>
        <taxon>Novosphingobium</taxon>
    </lineage>
</organism>
<dbReference type="Pfam" id="PF13730">
    <property type="entry name" value="HTH_36"/>
    <property type="match status" value="1"/>
</dbReference>
<protein>
    <submittedName>
        <fullName evidence="2">Helix-turn-helix domain-containing protein</fullName>
    </submittedName>
</protein>
<dbReference type="Proteomes" id="UP001157910">
    <property type="component" value="Unassembled WGS sequence"/>
</dbReference>
<dbReference type="RefSeq" id="WP_283407269.1">
    <property type="nucleotide sequence ID" value="NZ_FXUI01000032.1"/>
</dbReference>